<keyword evidence="3" id="KW-1185">Reference proteome</keyword>
<keyword evidence="1" id="KW-0472">Membrane</keyword>
<dbReference type="EMBL" id="RQVS01000021">
    <property type="protein sequence ID" value="RRJ85682.1"/>
    <property type="molecule type" value="Genomic_DNA"/>
</dbReference>
<evidence type="ECO:0000313" key="2">
    <source>
        <dbReference type="EMBL" id="RRJ85682.1"/>
    </source>
</evidence>
<protein>
    <submittedName>
        <fullName evidence="2">Uncharacterized protein</fullName>
    </submittedName>
</protein>
<proteinExistence type="predicted"/>
<dbReference type="RefSeq" id="WP_124973883.1">
    <property type="nucleotide sequence ID" value="NZ_RQVS01000021.1"/>
</dbReference>
<keyword evidence="1" id="KW-0812">Transmembrane</keyword>
<evidence type="ECO:0000256" key="1">
    <source>
        <dbReference type="SAM" id="Phobius"/>
    </source>
</evidence>
<dbReference type="OrthoDB" id="5083991at2"/>
<keyword evidence="1" id="KW-1133">Transmembrane helix</keyword>
<reference evidence="2 3" key="1">
    <citation type="submission" date="2018-11" db="EMBL/GenBank/DDBJ databases">
        <title>YIM 102482-1 draft genome.</title>
        <authorList>
            <person name="Li G."/>
            <person name="Jiang Y."/>
        </authorList>
    </citation>
    <scope>NUCLEOTIDE SEQUENCE [LARGE SCALE GENOMIC DNA]</scope>
    <source>
        <strain evidence="2 3">YIM 102482-1</strain>
    </source>
</reference>
<comment type="caution">
    <text evidence="2">The sequence shown here is derived from an EMBL/GenBank/DDBJ whole genome shotgun (WGS) entry which is preliminary data.</text>
</comment>
<accession>A0A3P3VSA8</accession>
<gene>
    <name evidence="2" type="ORF">EG850_12225</name>
</gene>
<feature type="transmembrane region" description="Helical" evidence="1">
    <location>
        <begin position="12"/>
        <end position="36"/>
    </location>
</feature>
<sequence>MNLIETPPDTLTLITLACALAWVAYLYLRIAAEYVVDVLAARRRRRIARIEAELDAKAAELRRTILALADQLAAERDEASRAMTRAAFLASGATPPSD</sequence>
<dbReference type="Proteomes" id="UP000274391">
    <property type="component" value="Unassembled WGS sequence"/>
</dbReference>
<organism evidence="2 3">
    <name type="scientific">Gulosibacter macacae</name>
    <dbReference type="NCBI Taxonomy" id="2488791"/>
    <lineage>
        <taxon>Bacteria</taxon>
        <taxon>Bacillati</taxon>
        <taxon>Actinomycetota</taxon>
        <taxon>Actinomycetes</taxon>
        <taxon>Micrococcales</taxon>
        <taxon>Microbacteriaceae</taxon>
        <taxon>Gulosibacter</taxon>
    </lineage>
</organism>
<name>A0A3P3VSA8_9MICO</name>
<dbReference type="AlphaFoldDB" id="A0A3P3VSA8"/>
<evidence type="ECO:0000313" key="3">
    <source>
        <dbReference type="Proteomes" id="UP000274391"/>
    </source>
</evidence>